<dbReference type="EMBL" id="JAMQOQ010000002">
    <property type="protein sequence ID" value="MDS0294256.1"/>
    <property type="molecule type" value="Genomic_DNA"/>
</dbReference>
<dbReference type="InterPro" id="IPR005149">
    <property type="entry name" value="Tscrpt_reg_PadR_N"/>
</dbReference>
<dbReference type="InterPro" id="IPR036390">
    <property type="entry name" value="WH_DNA-bd_sf"/>
</dbReference>
<accession>A0ABU2G0E1</accession>
<keyword evidence="3" id="KW-1185">Reference proteome</keyword>
<evidence type="ECO:0000259" key="1">
    <source>
        <dbReference type="Pfam" id="PF03551"/>
    </source>
</evidence>
<feature type="domain" description="Transcription regulator PadR N-terminal" evidence="1">
    <location>
        <begin position="12"/>
        <end position="78"/>
    </location>
</feature>
<sequence>MFELTGFQRDVLTVIAGLEKPSGQTVKEEIEKEIDEVNHGRLYPNLDALVENGLVEKGQLDRRTNYYALSESGREALANRRQWENETVPSLTED</sequence>
<gene>
    <name evidence="2" type="ORF">NDI79_08735</name>
</gene>
<dbReference type="SUPFAM" id="SSF46785">
    <property type="entry name" value="Winged helix' DNA-binding domain"/>
    <property type="match status" value="1"/>
</dbReference>
<dbReference type="InterPro" id="IPR036388">
    <property type="entry name" value="WH-like_DNA-bd_sf"/>
</dbReference>
<proteinExistence type="predicted"/>
<dbReference type="Gene3D" id="1.10.10.10">
    <property type="entry name" value="Winged helix-like DNA-binding domain superfamily/Winged helix DNA-binding domain"/>
    <property type="match status" value="1"/>
</dbReference>
<protein>
    <submittedName>
        <fullName evidence="2">PadR family transcriptional regulator</fullName>
    </submittedName>
</protein>
<dbReference type="Pfam" id="PF03551">
    <property type="entry name" value="PadR"/>
    <property type="match status" value="1"/>
</dbReference>
<dbReference type="Proteomes" id="UP001254813">
    <property type="component" value="Unassembled WGS sequence"/>
</dbReference>
<organism evidence="2 3">
    <name type="scientific">Halogeometricum luteum</name>
    <dbReference type="NCBI Taxonomy" id="2950537"/>
    <lineage>
        <taxon>Archaea</taxon>
        <taxon>Methanobacteriati</taxon>
        <taxon>Methanobacteriota</taxon>
        <taxon>Stenosarchaea group</taxon>
        <taxon>Halobacteria</taxon>
        <taxon>Halobacteriales</taxon>
        <taxon>Haloferacaceae</taxon>
        <taxon>Halogeometricum</taxon>
    </lineage>
</organism>
<dbReference type="RefSeq" id="WP_310928714.1">
    <property type="nucleotide sequence ID" value="NZ_JAMQOQ010000002.1"/>
</dbReference>
<reference evidence="2 3" key="1">
    <citation type="submission" date="2022-06" db="EMBL/GenBank/DDBJ databases">
        <title>Halogeometricum sp. a new haloarchaeum isolate from saline soil.</title>
        <authorList>
            <person name="Strakova D."/>
            <person name="Galisteo C."/>
            <person name="Sanchez-Porro C."/>
            <person name="Ventosa A."/>
        </authorList>
    </citation>
    <scope>NUCLEOTIDE SEQUENCE [LARGE SCALE GENOMIC DNA]</scope>
    <source>
        <strain evidence="3">S3BR25-2</strain>
    </source>
</reference>
<evidence type="ECO:0000313" key="2">
    <source>
        <dbReference type="EMBL" id="MDS0294256.1"/>
    </source>
</evidence>
<comment type="caution">
    <text evidence="2">The sequence shown here is derived from an EMBL/GenBank/DDBJ whole genome shotgun (WGS) entry which is preliminary data.</text>
</comment>
<evidence type="ECO:0000313" key="3">
    <source>
        <dbReference type="Proteomes" id="UP001254813"/>
    </source>
</evidence>
<name>A0ABU2G0E1_9EURY</name>